<dbReference type="InterPro" id="IPR036397">
    <property type="entry name" value="RNaseH_sf"/>
</dbReference>
<dbReference type="OrthoDB" id="110732at2759"/>
<dbReference type="Gene3D" id="3.30.420.10">
    <property type="entry name" value="Ribonuclease H-like superfamily/Ribonuclease H"/>
    <property type="match status" value="1"/>
</dbReference>
<gene>
    <name evidence="1" type="ORF">Pfra01_000917200</name>
</gene>
<proteinExistence type="predicted"/>
<sequence length="203" mass="23192">MDGASYHWRIIKPAPKKGWKKKWILRWLLEHGIPWGTDTRNALLLRLAAAAKPKTNYAANIIDREYGHRLIYTPPYHPDLQPIEVVWGVVKNRIAVAPAKSMDDLGVKLRASLNKVTSHTRRGAYRKVQKKENEYSVKVREDQEKRRAIEAEAQAEAEAAAEQVPVEDYIFQCSTGVVSERFCVHKFILTATDCMEVPNITVE</sequence>
<name>A0A9W7CKP0_9STRA</name>
<evidence type="ECO:0000313" key="1">
    <source>
        <dbReference type="EMBL" id="GMF35043.1"/>
    </source>
</evidence>
<dbReference type="AlphaFoldDB" id="A0A9W7CKP0"/>
<dbReference type="Proteomes" id="UP001165121">
    <property type="component" value="Unassembled WGS sequence"/>
</dbReference>
<comment type="caution">
    <text evidence="1">The sequence shown here is derived from an EMBL/GenBank/DDBJ whole genome shotgun (WGS) entry which is preliminary data.</text>
</comment>
<dbReference type="EMBL" id="BSXT01000845">
    <property type="protein sequence ID" value="GMF35043.1"/>
    <property type="molecule type" value="Genomic_DNA"/>
</dbReference>
<keyword evidence="2" id="KW-1185">Reference proteome</keyword>
<evidence type="ECO:0000313" key="2">
    <source>
        <dbReference type="Proteomes" id="UP001165121"/>
    </source>
</evidence>
<protein>
    <submittedName>
        <fullName evidence="1">Unnamed protein product</fullName>
    </submittedName>
</protein>
<dbReference type="PANTHER" id="PTHR33939:SF1">
    <property type="entry name" value="DUF4371 DOMAIN-CONTAINING PROTEIN"/>
    <property type="match status" value="1"/>
</dbReference>
<dbReference type="PANTHER" id="PTHR33939">
    <property type="entry name" value="PROTEIN CBG22215"/>
    <property type="match status" value="1"/>
</dbReference>
<organism evidence="1 2">
    <name type="scientific">Phytophthora fragariaefolia</name>
    <dbReference type="NCBI Taxonomy" id="1490495"/>
    <lineage>
        <taxon>Eukaryota</taxon>
        <taxon>Sar</taxon>
        <taxon>Stramenopiles</taxon>
        <taxon>Oomycota</taxon>
        <taxon>Peronosporomycetes</taxon>
        <taxon>Peronosporales</taxon>
        <taxon>Peronosporaceae</taxon>
        <taxon>Phytophthora</taxon>
    </lineage>
</organism>
<reference evidence="1" key="1">
    <citation type="submission" date="2023-04" db="EMBL/GenBank/DDBJ databases">
        <title>Phytophthora fragariaefolia NBRC 109709.</title>
        <authorList>
            <person name="Ichikawa N."/>
            <person name="Sato H."/>
            <person name="Tonouchi N."/>
        </authorList>
    </citation>
    <scope>NUCLEOTIDE SEQUENCE</scope>
    <source>
        <strain evidence="1">NBRC 109709</strain>
    </source>
</reference>
<accession>A0A9W7CKP0</accession>
<dbReference type="GO" id="GO:0003676">
    <property type="term" value="F:nucleic acid binding"/>
    <property type="evidence" value="ECO:0007669"/>
    <property type="project" value="InterPro"/>
</dbReference>